<gene>
    <name evidence="1" type="ORF">CULFYP111_00788</name>
</gene>
<protein>
    <submittedName>
        <fullName evidence="1">Plasmid recombination enzyme</fullName>
    </submittedName>
</protein>
<organism evidence="1">
    <name type="scientific">Campylobacter ureolyticus</name>
    <dbReference type="NCBI Taxonomy" id="827"/>
    <lineage>
        <taxon>Bacteria</taxon>
        <taxon>Pseudomonadati</taxon>
        <taxon>Campylobacterota</taxon>
        <taxon>Epsilonproteobacteria</taxon>
        <taxon>Campylobacterales</taxon>
        <taxon>Campylobacteraceae</taxon>
        <taxon>Campylobacter</taxon>
    </lineage>
</organism>
<dbReference type="Gene3D" id="3.30.930.30">
    <property type="match status" value="1"/>
</dbReference>
<evidence type="ECO:0000313" key="1">
    <source>
        <dbReference type="EMBL" id="VYS89485.1"/>
    </source>
</evidence>
<dbReference type="AlphaFoldDB" id="A0A6N2SCN1"/>
<name>A0A6N2SCN1_9BACT</name>
<dbReference type="Pfam" id="PF01076">
    <property type="entry name" value="Mob_Pre"/>
    <property type="match status" value="1"/>
</dbReference>
<proteinExistence type="predicted"/>
<sequence>MSYAIMRMEKRNAGNIVGMFKHNERKNENYSNEDINIEEIS</sequence>
<dbReference type="RefSeq" id="WP_156847187.1">
    <property type="nucleotide sequence ID" value="NZ_CACRSK010000002.1"/>
</dbReference>
<dbReference type="EMBL" id="CACRSK010000002">
    <property type="protein sequence ID" value="VYS89485.1"/>
    <property type="molecule type" value="Genomic_DNA"/>
</dbReference>
<accession>A0A6N2SCN1</accession>
<dbReference type="InterPro" id="IPR001668">
    <property type="entry name" value="Mob_Pre"/>
</dbReference>
<reference evidence="1" key="1">
    <citation type="submission" date="2019-11" db="EMBL/GenBank/DDBJ databases">
        <authorList>
            <person name="Feng L."/>
        </authorList>
    </citation>
    <scope>NUCLEOTIDE SEQUENCE</scope>
    <source>
        <strain evidence="1">CUreolyticusLFYP111</strain>
    </source>
</reference>
<dbReference type="GO" id="GO:0003677">
    <property type="term" value="F:DNA binding"/>
    <property type="evidence" value="ECO:0007669"/>
    <property type="project" value="InterPro"/>
</dbReference>
<dbReference type="GO" id="GO:0006310">
    <property type="term" value="P:DNA recombination"/>
    <property type="evidence" value="ECO:0007669"/>
    <property type="project" value="InterPro"/>
</dbReference>